<dbReference type="EMBL" id="BSFM01000017">
    <property type="protein sequence ID" value="GLK85559.1"/>
    <property type="molecule type" value="Genomic_DNA"/>
</dbReference>
<dbReference type="AlphaFoldDB" id="A0A9W6K050"/>
<gene>
    <name evidence="1" type="ORF">GCM10017653_36290</name>
</gene>
<organism evidence="1 2">
    <name type="scientific">Ancylobacter defluvii</name>
    <dbReference type="NCBI Taxonomy" id="1282440"/>
    <lineage>
        <taxon>Bacteria</taxon>
        <taxon>Pseudomonadati</taxon>
        <taxon>Pseudomonadota</taxon>
        <taxon>Alphaproteobacteria</taxon>
        <taxon>Hyphomicrobiales</taxon>
        <taxon>Xanthobacteraceae</taxon>
        <taxon>Ancylobacter</taxon>
    </lineage>
</organism>
<reference evidence="1" key="1">
    <citation type="journal article" date="2014" name="Int. J. Syst. Evol. Microbiol.">
        <title>Complete genome sequence of Corynebacterium casei LMG S-19264T (=DSM 44701T), isolated from a smear-ripened cheese.</title>
        <authorList>
            <consortium name="US DOE Joint Genome Institute (JGI-PGF)"/>
            <person name="Walter F."/>
            <person name="Albersmeier A."/>
            <person name="Kalinowski J."/>
            <person name="Ruckert C."/>
        </authorList>
    </citation>
    <scope>NUCLEOTIDE SEQUENCE</scope>
    <source>
        <strain evidence="1">VKM B-2789</strain>
    </source>
</reference>
<evidence type="ECO:0000313" key="1">
    <source>
        <dbReference type="EMBL" id="GLK85559.1"/>
    </source>
</evidence>
<dbReference type="Proteomes" id="UP001143330">
    <property type="component" value="Unassembled WGS sequence"/>
</dbReference>
<accession>A0A9W6K050</accession>
<comment type="caution">
    <text evidence="1">The sequence shown here is derived from an EMBL/GenBank/DDBJ whole genome shotgun (WGS) entry which is preliminary data.</text>
</comment>
<sequence length="69" mass="7980">MWRRLRVSLPASIATHSREQTLYIGRDGLIRRHDYEVEIQGNNATTRYLLGPVNVEGILLPSGFRVYPR</sequence>
<reference evidence="1" key="2">
    <citation type="submission" date="2023-01" db="EMBL/GenBank/DDBJ databases">
        <authorList>
            <person name="Sun Q."/>
            <person name="Evtushenko L."/>
        </authorList>
    </citation>
    <scope>NUCLEOTIDE SEQUENCE</scope>
    <source>
        <strain evidence="1">VKM B-2789</strain>
    </source>
</reference>
<proteinExistence type="predicted"/>
<name>A0A9W6K050_9HYPH</name>
<protein>
    <submittedName>
        <fullName evidence="1">Uncharacterized protein</fullName>
    </submittedName>
</protein>
<evidence type="ECO:0000313" key="2">
    <source>
        <dbReference type="Proteomes" id="UP001143330"/>
    </source>
</evidence>
<keyword evidence="2" id="KW-1185">Reference proteome</keyword>